<dbReference type="Pfam" id="PF12833">
    <property type="entry name" value="HTH_18"/>
    <property type="match status" value="1"/>
</dbReference>
<reference evidence="6 7" key="1">
    <citation type="journal article" date="2021" name="Int. J. Syst. Evol. Microbiol.">
        <title>Salipiger mangrovisoli sp. nov., isolated from mangrove soil and the proposal for the reclassification of Paraphaeobacter pallidus as Salipiger pallidus comb. nov.</title>
        <authorList>
            <person name="Du J."/>
            <person name="Liu Y."/>
            <person name="Pei T."/>
            <person name="Deng M.R."/>
            <person name="Zhu H."/>
        </authorList>
    </citation>
    <scope>NUCLEOTIDE SEQUENCE [LARGE SCALE GENOMIC DNA]</scope>
    <source>
        <strain evidence="6 7">6D45A</strain>
    </source>
</reference>
<dbReference type="InterPro" id="IPR018060">
    <property type="entry name" value="HTH_AraC"/>
</dbReference>
<dbReference type="Gene3D" id="1.10.10.60">
    <property type="entry name" value="Homeodomain-like"/>
    <property type="match status" value="1"/>
</dbReference>
<feature type="domain" description="HTH araC/xylS-type" evidence="5">
    <location>
        <begin position="184"/>
        <end position="263"/>
    </location>
</feature>
<protein>
    <submittedName>
        <fullName evidence="6">Helix-turn-helix transcriptional regulator</fullName>
    </submittedName>
</protein>
<dbReference type="PROSITE" id="PS01124">
    <property type="entry name" value="HTH_ARAC_FAMILY_2"/>
    <property type="match status" value="1"/>
</dbReference>
<accession>A0ABR9WW90</accession>
<dbReference type="SUPFAM" id="SSF46689">
    <property type="entry name" value="Homeodomain-like"/>
    <property type="match status" value="1"/>
</dbReference>
<organism evidence="6 7">
    <name type="scientific">Salipiger mangrovisoli</name>
    <dbReference type="NCBI Taxonomy" id="2865933"/>
    <lineage>
        <taxon>Bacteria</taxon>
        <taxon>Pseudomonadati</taxon>
        <taxon>Pseudomonadota</taxon>
        <taxon>Alphaproteobacteria</taxon>
        <taxon>Rhodobacterales</taxon>
        <taxon>Roseobacteraceae</taxon>
        <taxon>Salipiger</taxon>
    </lineage>
</organism>
<keyword evidence="7" id="KW-1185">Reference proteome</keyword>
<dbReference type="SMART" id="SM00342">
    <property type="entry name" value="HTH_ARAC"/>
    <property type="match status" value="1"/>
</dbReference>
<keyword evidence="3" id="KW-0804">Transcription</keyword>
<dbReference type="InterPro" id="IPR009057">
    <property type="entry name" value="Homeodomain-like_sf"/>
</dbReference>
<proteinExistence type="predicted"/>
<dbReference type="Proteomes" id="UP000607796">
    <property type="component" value="Unassembled WGS sequence"/>
</dbReference>
<keyword evidence="2" id="KW-0238">DNA-binding</keyword>
<name>A0ABR9WW90_9RHOB</name>
<evidence type="ECO:0000313" key="6">
    <source>
        <dbReference type="EMBL" id="MBE9635505.1"/>
    </source>
</evidence>
<dbReference type="InterPro" id="IPR050204">
    <property type="entry name" value="AraC_XylS_family_regulators"/>
</dbReference>
<keyword evidence="1" id="KW-0805">Transcription regulation</keyword>
<sequence>MTAEAVSGQGGIRLLSPGQQPAWAYGLLHDRPETTLLWLTRGQGKITLGGVRRGLGTHSAVLIPPRRLFALDLGPQSLALILHAPGGDESAFPDAPVHLRVRDALAQAELTSVLESIQRELSRGRPHLDEALAAYVRLAAVWLRRQRQEGISDAPDESAAQRLSEAYAGSVVAGYRCVAGPGAMAAGLGVTGTHLTRACRASCGRSAQRILSERKLHEAQRLLLDRETPVATIAAALGFASPAYFTRFIRKQTGRTPSELRAGTGQAARPVGRSVSLRRR</sequence>
<dbReference type="EMBL" id="JADFFK010000001">
    <property type="protein sequence ID" value="MBE9635505.1"/>
    <property type="molecule type" value="Genomic_DNA"/>
</dbReference>
<gene>
    <name evidence="6" type="ORF">IQ782_01500</name>
</gene>
<evidence type="ECO:0000256" key="2">
    <source>
        <dbReference type="ARBA" id="ARBA00023125"/>
    </source>
</evidence>
<dbReference type="InterPro" id="IPR020449">
    <property type="entry name" value="Tscrpt_reg_AraC-type_HTH"/>
</dbReference>
<evidence type="ECO:0000256" key="1">
    <source>
        <dbReference type="ARBA" id="ARBA00023015"/>
    </source>
</evidence>
<evidence type="ECO:0000256" key="3">
    <source>
        <dbReference type="ARBA" id="ARBA00023163"/>
    </source>
</evidence>
<evidence type="ECO:0000313" key="7">
    <source>
        <dbReference type="Proteomes" id="UP000607796"/>
    </source>
</evidence>
<dbReference type="RefSeq" id="WP_194132837.1">
    <property type="nucleotide sequence ID" value="NZ_JADFFK010000001.1"/>
</dbReference>
<dbReference type="PRINTS" id="PR00032">
    <property type="entry name" value="HTHARAC"/>
</dbReference>
<dbReference type="PANTHER" id="PTHR46796:SF7">
    <property type="entry name" value="ARAC FAMILY TRANSCRIPTIONAL REGULATOR"/>
    <property type="match status" value="1"/>
</dbReference>
<dbReference type="PANTHER" id="PTHR46796">
    <property type="entry name" value="HTH-TYPE TRANSCRIPTIONAL ACTIVATOR RHAS-RELATED"/>
    <property type="match status" value="1"/>
</dbReference>
<evidence type="ECO:0000259" key="5">
    <source>
        <dbReference type="PROSITE" id="PS01124"/>
    </source>
</evidence>
<comment type="caution">
    <text evidence="6">The sequence shown here is derived from an EMBL/GenBank/DDBJ whole genome shotgun (WGS) entry which is preliminary data.</text>
</comment>
<dbReference type="InterPro" id="IPR018062">
    <property type="entry name" value="HTH_AraC-typ_CS"/>
</dbReference>
<dbReference type="PROSITE" id="PS00041">
    <property type="entry name" value="HTH_ARAC_FAMILY_1"/>
    <property type="match status" value="1"/>
</dbReference>
<feature type="region of interest" description="Disordered" evidence="4">
    <location>
        <begin position="255"/>
        <end position="280"/>
    </location>
</feature>
<evidence type="ECO:0000256" key="4">
    <source>
        <dbReference type="SAM" id="MobiDB-lite"/>
    </source>
</evidence>